<accession>A0A6A5QMY3</accession>
<dbReference type="Proteomes" id="UP000800096">
    <property type="component" value="Unassembled WGS sequence"/>
</dbReference>
<feature type="region of interest" description="Disordered" evidence="1">
    <location>
        <begin position="67"/>
        <end position="88"/>
    </location>
</feature>
<gene>
    <name evidence="2" type="ORF">BDU57DRAFT_496447</name>
</gene>
<sequence>MSLGNDKTPLAPPSYTQSTIPHTHPLLNQIPLIQSTHIQFTISTHILPLLESRATLGLAQTTLALLPSDTRSAPTPASSESISPPESSAAKPVEIISFATDAQPKVVVLEGEMNSAEFWRVQAVVDELERVLRRVLNADSGADRVRSGDLGEGGPGTMAVAKGARRALVGRIVHGLGLERKSPGGYPEVGLREVGGGRVLVKARLEELCLRTVNEFGLYDTLAKQCVIVMVNARC</sequence>
<evidence type="ECO:0000313" key="3">
    <source>
        <dbReference type="Proteomes" id="UP000800096"/>
    </source>
</evidence>
<evidence type="ECO:0000313" key="2">
    <source>
        <dbReference type="EMBL" id="KAF1916160.1"/>
    </source>
</evidence>
<protein>
    <submittedName>
        <fullName evidence="2">Uncharacterized protein</fullName>
    </submittedName>
</protein>
<dbReference type="EMBL" id="ML979135">
    <property type="protein sequence ID" value="KAF1916160.1"/>
    <property type="molecule type" value="Genomic_DNA"/>
</dbReference>
<reference evidence="2" key="1">
    <citation type="journal article" date="2020" name="Stud. Mycol.">
        <title>101 Dothideomycetes genomes: a test case for predicting lifestyles and emergence of pathogens.</title>
        <authorList>
            <person name="Haridas S."/>
            <person name="Albert R."/>
            <person name="Binder M."/>
            <person name="Bloem J."/>
            <person name="Labutti K."/>
            <person name="Salamov A."/>
            <person name="Andreopoulos B."/>
            <person name="Baker S."/>
            <person name="Barry K."/>
            <person name="Bills G."/>
            <person name="Bluhm B."/>
            <person name="Cannon C."/>
            <person name="Castanera R."/>
            <person name="Culley D."/>
            <person name="Daum C."/>
            <person name="Ezra D."/>
            <person name="Gonzalez J."/>
            <person name="Henrissat B."/>
            <person name="Kuo A."/>
            <person name="Liang C."/>
            <person name="Lipzen A."/>
            <person name="Lutzoni F."/>
            <person name="Magnuson J."/>
            <person name="Mondo S."/>
            <person name="Nolan M."/>
            <person name="Ohm R."/>
            <person name="Pangilinan J."/>
            <person name="Park H.-J."/>
            <person name="Ramirez L."/>
            <person name="Alfaro M."/>
            <person name="Sun H."/>
            <person name="Tritt A."/>
            <person name="Yoshinaga Y."/>
            <person name="Zwiers L.-H."/>
            <person name="Turgeon B."/>
            <person name="Goodwin S."/>
            <person name="Spatafora J."/>
            <person name="Crous P."/>
            <person name="Grigoriev I."/>
        </authorList>
    </citation>
    <scope>NUCLEOTIDE SEQUENCE</scope>
    <source>
        <strain evidence="2">HMLAC05119</strain>
    </source>
</reference>
<keyword evidence="3" id="KW-1185">Reference proteome</keyword>
<organism evidence="2 3">
    <name type="scientific">Ampelomyces quisqualis</name>
    <name type="common">Powdery mildew agent</name>
    <dbReference type="NCBI Taxonomy" id="50730"/>
    <lineage>
        <taxon>Eukaryota</taxon>
        <taxon>Fungi</taxon>
        <taxon>Dikarya</taxon>
        <taxon>Ascomycota</taxon>
        <taxon>Pezizomycotina</taxon>
        <taxon>Dothideomycetes</taxon>
        <taxon>Pleosporomycetidae</taxon>
        <taxon>Pleosporales</taxon>
        <taxon>Pleosporineae</taxon>
        <taxon>Phaeosphaeriaceae</taxon>
        <taxon>Ampelomyces</taxon>
    </lineage>
</organism>
<proteinExistence type="predicted"/>
<evidence type="ECO:0000256" key="1">
    <source>
        <dbReference type="SAM" id="MobiDB-lite"/>
    </source>
</evidence>
<dbReference type="AlphaFoldDB" id="A0A6A5QMY3"/>
<name>A0A6A5QMY3_AMPQU</name>
<dbReference type="OrthoDB" id="3914029at2759"/>